<proteinExistence type="predicted"/>
<keyword evidence="1" id="KW-0472">Membrane</keyword>
<feature type="non-terminal residue" evidence="3">
    <location>
        <position position="1"/>
    </location>
</feature>
<sequence>ATMDKDSKQKVVPELMPRTLYFFRWGAAWTWFTGLILLYVIYWHGSLSMGESVGNLMFDAGTDVTGIAHLMILITFVAVFAYDYLYSSGLIKDVRVITIVSFILIAGIIYLMKFYGGFGYRAFNMHLGALFGTNMAFNVWFRIWPAQQKIITAIKNGEAPDPELAALAGLRSKHNTYMSVPLVWTMMNQHTTLFSGGEFGITDSTNWLILVIMIALGWHVVWQIYKKSGTVKGF</sequence>
<evidence type="ECO:0000259" key="2">
    <source>
        <dbReference type="Pfam" id="PF06181"/>
    </source>
</evidence>
<name>A0A382ZE48_9ZZZZ</name>
<accession>A0A382ZE48</accession>
<dbReference type="InterPro" id="IPR010389">
    <property type="entry name" value="Urate_ox_N"/>
</dbReference>
<keyword evidence="1" id="KW-0812">Transmembrane</keyword>
<evidence type="ECO:0000313" key="3">
    <source>
        <dbReference type="EMBL" id="SVD93804.1"/>
    </source>
</evidence>
<evidence type="ECO:0000256" key="1">
    <source>
        <dbReference type="SAM" id="Phobius"/>
    </source>
</evidence>
<feature type="transmembrane region" description="Helical" evidence="1">
    <location>
        <begin position="207"/>
        <end position="225"/>
    </location>
</feature>
<dbReference type="Pfam" id="PF06181">
    <property type="entry name" value="Urate_ox_N"/>
    <property type="match status" value="1"/>
</dbReference>
<feature type="transmembrane region" description="Helical" evidence="1">
    <location>
        <begin position="21"/>
        <end position="44"/>
    </location>
</feature>
<feature type="domain" description="Urate oxidase N-terminal" evidence="2">
    <location>
        <begin position="7"/>
        <end position="220"/>
    </location>
</feature>
<dbReference type="EMBL" id="UINC01183184">
    <property type="protein sequence ID" value="SVD93804.1"/>
    <property type="molecule type" value="Genomic_DNA"/>
</dbReference>
<feature type="transmembrane region" description="Helical" evidence="1">
    <location>
        <begin position="118"/>
        <end position="141"/>
    </location>
</feature>
<dbReference type="AlphaFoldDB" id="A0A382ZE48"/>
<organism evidence="3">
    <name type="scientific">marine metagenome</name>
    <dbReference type="NCBI Taxonomy" id="408172"/>
    <lineage>
        <taxon>unclassified sequences</taxon>
        <taxon>metagenomes</taxon>
        <taxon>ecological metagenomes</taxon>
    </lineage>
</organism>
<feature type="transmembrane region" description="Helical" evidence="1">
    <location>
        <begin position="94"/>
        <end position="112"/>
    </location>
</feature>
<feature type="transmembrane region" description="Helical" evidence="1">
    <location>
        <begin position="64"/>
        <end position="82"/>
    </location>
</feature>
<keyword evidence="1" id="KW-1133">Transmembrane helix</keyword>
<protein>
    <recommendedName>
        <fullName evidence="2">Urate oxidase N-terminal domain-containing protein</fullName>
    </recommendedName>
</protein>
<gene>
    <name evidence="3" type="ORF">METZ01_LOCUS446658</name>
</gene>
<reference evidence="3" key="1">
    <citation type="submission" date="2018-05" db="EMBL/GenBank/DDBJ databases">
        <authorList>
            <person name="Lanie J.A."/>
            <person name="Ng W.-L."/>
            <person name="Kazmierczak K.M."/>
            <person name="Andrzejewski T.M."/>
            <person name="Davidsen T.M."/>
            <person name="Wayne K.J."/>
            <person name="Tettelin H."/>
            <person name="Glass J.I."/>
            <person name="Rusch D."/>
            <person name="Podicherti R."/>
            <person name="Tsui H.-C.T."/>
            <person name="Winkler M.E."/>
        </authorList>
    </citation>
    <scope>NUCLEOTIDE SEQUENCE</scope>
</reference>